<evidence type="ECO:0000256" key="1">
    <source>
        <dbReference type="SAM" id="SignalP"/>
    </source>
</evidence>
<evidence type="ECO:0000313" key="2">
    <source>
        <dbReference type="EMBL" id="CAG6589865.1"/>
    </source>
</evidence>
<dbReference type="EMBL" id="HBUE01324114">
    <property type="protein sequence ID" value="CAG6589865.1"/>
    <property type="molecule type" value="Transcribed_RNA"/>
</dbReference>
<organism evidence="2">
    <name type="scientific">Culex pipiens</name>
    <name type="common">House mosquito</name>
    <dbReference type="NCBI Taxonomy" id="7175"/>
    <lineage>
        <taxon>Eukaryota</taxon>
        <taxon>Metazoa</taxon>
        <taxon>Ecdysozoa</taxon>
        <taxon>Arthropoda</taxon>
        <taxon>Hexapoda</taxon>
        <taxon>Insecta</taxon>
        <taxon>Pterygota</taxon>
        <taxon>Neoptera</taxon>
        <taxon>Endopterygota</taxon>
        <taxon>Diptera</taxon>
        <taxon>Nematocera</taxon>
        <taxon>Culicoidea</taxon>
        <taxon>Culicidae</taxon>
        <taxon>Culicinae</taxon>
        <taxon>Culicini</taxon>
        <taxon>Culex</taxon>
        <taxon>Culex</taxon>
    </lineage>
</organism>
<protein>
    <submittedName>
        <fullName evidence="2">(northern house mosquito) hypothetical protein</fullName>
    </submittedName>
</protein>
<keyword evidence="1" id="KW-0732">Signal</keyword>
<dbReference type="AlphaFoldDB" id="A0A8D8KBX1"/>
<feature type="chain" id="PRO_5036261245" evidence="1">
    <location>
        <begin position="30"/>
        <end position="116"/>
    </location>
</feature>
<sequence length="116" mass="12698">MPYVVLFRDFSQLGMFFLLPLLLPGGTHSSLALTCTRGITPLNIAATWDHPGLFAHRVFAGFQIFGGLVVTVSARPRAPPSRSYVVVEVDTASSIRYAQRALGKLWCCLRRGMAMG</sequence>
<name>A0A8D8KBX1_CULPI</name>
<dbReference type="EMBL" id="HBUE01217554">
    <property type="protein sequence ID" value="CAG6537854.1"/>
    <property type="molecule type" value="Transcribed_RNA"/>
</dbReference>
<reference evidence="2" key="1">
    <citation type="submission" date="2021-05" db="EMBL/GenBank/DDBJ databases">
        <authorList>
            <person name="Alioto T."/>
            <person name="Alioto T."/>
            <person name="Gomez Garrido J."/>
        </authorList>
    </citation>
    <scope>NUCLEOTIDE SEQUENCE</scope>
</reference>
<accession>A0A8D8KBX1</accession>
<feature type="signal peptide" evidence="1">
    <location>
        <begin position="1"/>
        <end position="29"/>
    </location>
</feature>
<proteinExistence type="predicted"/>